<reference evidence="1 2" key="1">
    <citation type="submission" date="2019-02" db="EMBL/GenBank/DDBJ databases">
        <title>Genome sequencing of the rare red list fungi Hericium alpestre (H. flagellum).</title>
        <authorList>
            <person name="Buettner E."/>
            <person name="Kellner H."/>
        </authorList>
    </citation>
    <scope>NUCLEOTIDE SEQUENCE [LARGE SCALE GENOMIC DNA]</scope>
    <source>
        <strain evidence="1 2">DSM 108284</strain>
    </source>
</reference>
<protein>
    <submittedName>
        <fullName evidence="1">Uncharacterized protein</fullName>
    </submittedName>
</protein>
<sequence>MLPVAPNQHSWTKTAPIMISTPKGKKCKKFVDPYAGGEQSENICPAIECTFCRDSTAAINCAHSHGLYMHAGPF</sequence>
<name>A0A4Y9ZJZ7_9AGAM</name>
<comment type="caution">
    <text evidence="1">The sequence shown here is derived from an EMBL/GenBank/DDBJ whole genome shotgun (WGS) entry which is preliminary data.</text>
</comment>
<organism evidence="1 2">
    <name type="scientific">Hericium alpestre</name>
    <dbReference type="NCBI Taxonomy" id="135208"/>
    <lineage>
        <taxon>Eukaryota</taxon>
        <taxon>Fungi</taxon>
        <taxon>Dikarya</taxon>
        <taxon>Basidiomycota</taxon>
        <taxon>Agaricomycotina</taxon>
        <taxon>Agaricomycetes</taxon>
        <taxon>Russulales</taxon>
        <taxon>Hericiaceae</taxon>
        <taxon>Hericium</taxon>
    </lineage>
</organism>
<dbReference type="AlphaFoldDB" id="A0A4Y9ZJZ7"/>
<dbReference type="Proteomes" id="UP000298061">
    <property type="component" value="Unassembled WGS sequence"/>
</dbReference>
<accession>A0A4Y9ZJZ7</accession>
<dbReference type="EMBL" id="SFCI01002244">
    <property type="protein sequence ID" value="TFY74181.1"/>
    <property type="molecule type" value="Genomic_DNA"/>
</dbReference>
<dbReference type="OrthoDB" id="3265053at2759"/>
<keyword evidence="2" id="KW-1185">Reference proteome</keyword>
<proteinExistence type="predicted"/>
<evidence type="ECO:0000313" key="1">
    <source>
        <dbReference type="EMBL" id="TFY74181.1"/>
    </source>
</evidence>
<gene>
    <name evidence="1" type="ORF">EWM64_g9830</name>
</gene>
<evidence type="ECO:0000313" key="2">
    <source>
        <dbReference type="Proteomes" id="UP000298061"/>
    </source>
</evidence>